<dbReference type="STRING" id="1301098.PKB_1144"/>
<organism evidence="1 2">
    <name type="scientific">Pseudomonas knackmussii (strain DSM 6978 / CCUG 54928 / LMG 23759 / B13)</name>
    <dbReference type="NCBI Taxonomy" id="1301098"/>
    <lineage>
        <taxon>Bacteria</taxon>
        <taxon>Pseudomonadati</taxon>
        <taxon>Pseudomonadota</taxon>
        <taxon>Gammaproteobacteria</taxon>
        <taxon>Pseudomonadales</taxon>
        <taxon>Pseudomonadaceae</taxon>
        <taxon>Pseudomonas</taxon>
    </lineage>
</organism>
<proteinExistence type="predicted"/>
<dbReference type="PANTHER" id="PTHR35866">
    <property type="entry name" value="PUTATIVE-RELATED"/>
    <property type="match status" value="1"/>
</dbReference>
<dbReference type="PATRIC" id="fig|1301098.3.peg.1157"/>
<evidence type="ECO:0000313" key="1">
    <source>
        <dbReference type="EMBL" id="CDF82509.1"/>
    </source>
</evidence>
<accession>A0A024HD49</accession>
<dbReference type="Pfam" id="PF03692">
    <property type="entry name" value="CxxCxxCC"/>
    <property type="match status" value="1"/>
</dbReference>
<name>A0A024HD49_PSEKB</name>
<dbReference type="RefSeq" id="WP_043249770.1">
    <property type="nucleotide sequence ID" value="NZ_HG322950.1"/>
</dbReference>
<dbReference type="PANTHER" id="PTHR35866:SF1">
    <property type="entry name" value="YKGJ FAMILY CYSTEINE CLUSTER PROTEIN"/>
    <property type="match status" value="1"/>
</dbReference>
<dbReference type="Proteomes" id="UP000025241">
    <property type="component" value="Chromosome I"/>
</dbReference>
<dbReference type="AlphaFoldDB" id="A0A024HD49"/>
<reference evidence="1 2" key="1">
    <citation type="submission" date="2013-03" db="EMBL/GenBank/DDBJ databases">
        <authorList>
            <person name="Linke B."/>
        </authorList>
    </citation>
    <scope>NUCLEOTIDE SEQUENCE [LARGE SCALE GENOMIC DNA]</scope>
    <source>
        <strain evidence="1 2">B13</strain>
    </source>
</reference>
<protein>
    <submittedName>
        <fullName evidence="1">Putative Fe-S oxidoreductase</fullName>
    </submittedName>
</protein>
<reference evidence="1 2" key="2">
    <citation type="submission" date="2014-05" db="EMBL/GenBank/DDBJ databases">
        <title>Genome sequence of the 3-chlorobenzoate degrading bacterium Pseudomonas knackmussii B13 shows multiple evidence for horizontal gene transfer.</title>
        <authorList>
            <person name="Miyazaki R."/>
            <person name="Bertelli C."/>
            <person name="Falquet L."/>
            <person name="Robinson-Rechavi M."/>
            <person name="Gharib W."/>
            <person name="Roy S."/>
            <person name="Van der Meer J.R."/>
        </authorList>
    </citation>
    <scope>NUCLEOTIDE SEQUENCE [LARGE SCALE GENOMIC DNA]</scope>
    <source>
        <strain evidence="1 2">B13</strain>
    </source>
</reference>
<dbReference type="eggNOG" id="COG0727">
    <property type="taxonomic scope" value="Bacteria"/>
</dbReference>
<evidence type="ECO:0000313" key="2">
    <source>
        <dbReference type="Proteomes" id="UP000025241"/>
    </source>
</evidence>
<dbReference type="InterPro" id="IPR005358">
    <property type="entry name" value="Puta_zinc/iron-chelating_dom"/>
</dbReference>
<dbReference type="HOGENOM" id="CLU_097149_0_0_6"/>
<sequence length="247" mass="26882">MRFSCNGCGKCCHDHHVPLTLSEARDWAADGGTLIVLVEAVLEDGSGLPAGQQEHVFKRSLAVRCGQTRAHLAITFAAFNQGACRNLQSDMRCGIYERRPLVCRIYPMEINPHIPLRAENKDCPPEVWQAGPELIVGNQLVDAELAELIERSRQADRDEIAAKAAICERLGIHTSALKGDGFTAYLPQREAFLAALDEVLAAGEVAPQADWSLHVSNDALAKQLEETGAMIAALLNENCAFISLRVA</sequence>
<dbReference type="OrthoDB" id="7500397at2"/>
<dbReference type="KEGG" id="pkc:PKB_1144"/>
<dbReference type="EMBL" id="HG322950">
    <property type="protein sequence ID" value="CDF82509.1"/>
    <property type="molecule type" value="Genomic_DNA"/>
</dbReference>
<gene>
    <name evidence="1" type="ORF">PKB_1144</name>
</gene>
<keyword evidence="2" id="KW-1185">Reference proteome</keyword>